<accession>A0AAV6UCQ1</accession>
<protein>
    <recommendedName>
        <fullName evidence="3">TFIIS N-terminal domain-containing protein</fullName>
    </recommendedName>
</protein>
<dbReference type="Gene3D" id="6.10.250.3180">
    <property type="match status" value="1"/>
</dbReference>
<feature type="region of interest" description="Disordered" evidence="2">
    <location>
        <begin position="576"/>
        <end position="595"/>
    </location>
</feature>
<dbReference type="AlphaFoldDB" id="A0AAV6UCQ1"/>
<evidence type="ECO:0000256" key="1">
    <source>
        <dbReference type="PROSITE-ProRule" id="PRU00649"/>
    </source>
</evidence>
<dbReference type="Proteomes" id="UP000827092">
    <property type="component" value="Unassembled WGS sequence"/>
</dbReference>
<dbReference type="PROSITE" id="PS51319">
    <property type="entry name" value="TFIIS_N"/>
    <property type="match status" value="1"/>
</dbReference>
<feature type="compositionally biased region" description="Basic and acidic residues" evidence="2">
    <location>
        <begin position="736"/>
        <end position="749"/>
    </location>
</feature>
<evidence type="ECO:0000313" key="5">
    <source>
        <dbReference type="Proteomes" id="UP000827092"/>
    </source>
</evidence>
<evidence type="ECO:0000313" key="4">
    <source>
        <dbReference type="EMBL" id="KAG8181498.1"/>
    </source>
</evidence>
<feature type="region of interest" description="Disordered" evidence="2">
    <location>
        <begin position="919"/>
        <end position="967"/>
    </location>
</feature>
<feature type="region of interest" description="Disordered" evidence="2">
    <location>
        <begin position="80"/>
        <end position="215"/>
    </location>
</feature>
<proteinExistence type="predicted"/>
<dbReference type="SUPFAM" id="SSF47676">
    <property type="entry name" value="Conserved domain common to transcription factors TFIIS, elongin A, CRSP70"/>
    <property type="match status" value="1"/>
</dbReference>
<feature type="compositionally biased region" description="Basic and acidic residues" evidence="2">
    <location>
        <begin position="640"/>
        <end position="653"/>
    </location>
</feature>
<organism evidence="4 5">
    <name type="scientific">Oedothorax gibbosus</name>
    <dbReference type="NCBI Taxonomy" id="931172"/>
    <lineage>
        <taxon>Eukaryota</taxon>
        <taxon>Metazoa</taxon>
        <taxon>Ecdysozoa</taxon>
        <taxon>Arthropoda</taxon>
        <taxon>Chelicerata</taxon>
        <taxon>Arachnida</taxon>
        <taxon>Araneae</taxon>
        <taxon>Araneomorphae</taxon>
        <taxon>Entelegynae</taxon>
        <taxon>Araneoidea</taxon>
        <taxon>Linyphiidae</taxon>
        <taxon>Erigoninae</taxon>
        <taxon>Oedothorax</taxon>
    </lineage>
</organism>
<feature type="compositionally biased region" description="Basic and acidic residues" evidence="2">
    <location>
        <begin position="183"/>
        <end position="202"/>
    </location>
</feature>
<feature type="compositionally biased region" description="Basic and acidic residues" evidence="2">
    <location>
        <begin position="379"/>
        <end position="415"/>
    </location>
</feature>
<dbReference type="GO" id="GO:0070449">
    <property type="term" value="C:elongin complex"/>
    <property type="evidence" value="ECO:0007669"/>
    <property type="project" value="InterPro"/>
</dbReference>
<gene>
    <name evidence="4" type="ORF">JTE90_010169</name>
</gene>
<dbReference type="Pfam" id="PF06881">
    <property type="entry name" value="Elongin_A"/>
    <property type="match status" value="1"/>
</dbReference>
<dbReference type="PANTHER" id="PTHR15141">
    <property type="entry name" value="TRANSCRIPTION ELONGATION FACTOR B POLYPEPTIDE 3"/>
    <property type="match status" value="1"/>
</dbReference>
<dbReference type="InterPro" id="IPR035441">
    <property type="entry name" value="TFIIS/LEDGF_dom_sf"/>
</dbReference>
<dbReference type="InterPro" id="IPR017923">
    <property type="entry name" value="TFIIS_N"/>
</dbReference>
<dbReference type="EMBL" id="JAFNEN010000512">
    <property type="protein sequence ID" value="KAG8181498.1"/>
    <property type="molecule type" value="Genomic_DNA"/>
</dbReference>
<name>A0AAV6UCQ1_9ARAC</name>
<dbReference type="InterPro" id="IPR010684">
    <property type="entry name" value="RNA_pol_II_trans_fac_SIII_A"/>
</dbReference>
<feature type="compositionally biased region" description="Polar residues" evidence="2">
    <location>
        <begin position="756"/>
        <end position="767"/>
    </location>
</feature>
<feature type="compositionally biased region" description="Low complexity" evidence="2">
    <location>
        <begin position="490"/>
        <end position="503"/>
    </location>
</feature>
<evidence type="ECO:0000259" key="3">
    <source>
        <dbReference type="PROSITE" id="PS51319"/>
    </source>
</evidence>
<feature type="compositionally biased region" description="Low complexity" evidence="2">
    <location>
        <begin position="921"/>
        <end position="954"/>
    </location>
</feature>
<keyword evidence="1" id="KW-0539">Nucleus</keyword>
<feature type="region of interest" description="Disordered" evidence="2">
    <location>
        <begin position="640"/>
        <end position="775"/>
    </location>
</feature>
<reference evidence="4 5" key="1">
    <citation type="journal article" date="2022" name="Nat. Ecol. Evol.">
        <title>A masculinizing supergene underlies an exaggerated male reproductive morph in a spider.</title>
        <authorList>
            <person name="Hendrickx F."/>
            <person name="De Corte Z."/>
            <person name="Sonet G."/>
            <person name="Van Belleghem S.M."/>
            <person name="Kostlbacher S."/>
            <person name="Vangestel C."/>
        </authorList>
    </citation>
    <scope>NUCLEOTIDE SEQUENCE [LARGE SCALE GENOMIC DNA]</scope>
    <source>
        <strain evidence="4">W744_W776</strain>
    </source>
</reference>
<dbReference type="PANTHER" id="PTHR15141:SF76">
    <property type="entry name" value="TRANSCRIPTION ELONGATION FACTOR B POLYPEPTIDE 3"/>
    <property type="match status" value="1"/>
</dbReference>
<dbReference type="Pfam" id="PF08711">
    <property type="entry name" value="Med26"/>
    <property type="match status" value="1"/>
</dbReference>
<feature type="compositionally biased region" description="Basic and acidic residues" evidence="2">
    <location>
        <begin position="352"/>
        <end position="369"/>
    </location>
</feature>
<comment type="caution">
    <text evidence="4">The sequence shown here is derived from an EMBL/GenBank/DDBJ whole genome shotgun (WGS) entry which is preliminary data.</text>
</comment>
<dbReference type="InterPro" id="IPR051870">
    <property type="entry name" value="Elongin-A_domain"/>
</dbReference>
<feature type="domain" description="TFIIS N-terminal" evidence="3">
    <location>
        <begin position="1"/>
        <end position="81"/>
    </location>
</feature>
<feature type="compositionally biased region" description="Basic and acidic residues" evidence="2">
    <location>
        <begin position="130"/>
        <end position="151"/>
    </location>
</feature>
<dbReference type="Gene3D" id="1.20.930.10">
    <property type="entry name" value="Conserved domain common to transcription factors TFIIS, elongin A, CRSP70"/>
    <property type="match status" value="1"/>
</dbReference>
<feature type="compositionally biased region" description="Basic and acidic residues" evidence="2">
    <location>
        <begin position="441"/>
        <end position="488"/>
    </location>
</feature>
<keyword evidence="5" id="KW-1185">Reference proteome</keyword>
<feature type="compositionally biased region" description="Polar residues" evidence="2">
    <location>
        <begin position="576"/>
        <end position="589"/>
    </location>
</feature>
<sequence length="1019" mass="114983">MATTSIKEYILYYKNKLDRYKDDEDMVIETIQKLGKPSVNAELVQETGILRHLHKLCKEKGKVAEIARALFNKWKHVPSVRDKKSPEEQANSLVKAPPRDVDPPVWGNHVGAGREPPIHPAHRSNNQEIPLHERGSTKRKDHFPSEAEHKRLSTTHLSHREAKHTAPQKDYQANEVRPHRSTNHHDSNLDRSKHSATKKEFLSPDGDLSMHSTTRRHLFPPDDVFKHSTAQKAVHPHDGILDGYSSKHPPIHRDSIGPDGHSSSIKDGYSRHPSTHRDSFGPDGQASSATDGHSRHPPTHRHPPAHASSATDGYSRHPPTHRDSFGPDGLASSAIDGYSSSATDGYSRHPTSRKDHFVQDGESSRHGMTQDDPFSLDVDSSRHSTFNRDHFASDVDSSRHSFTRKEHNVADDEHSRHHMTRKDHIGEGEYSRQSTRKHHFHDVDSTKHPLAKKDHFTSEDHSSHHNKDLVRSETTSHRGEFKARKELFTSDNNSRHSSSSRYSCGQRDPISSETESVVNRIDIDDDWRNMKKLAKNDYFVPDADGTELNGTLSSQELNHHIDIDSLSNPNLNIDTGHLNTSDDSENASPTKRARAREPYSIEMREGMFRAIKDPKGPAVNEEGLRFYELIHRTIVIGHKSKDQCEKVERKDKNNSTLTMSPRDASNDCEKWNAKNGPSDPKMAAEKSVRAKPNPKRKSDSPCKGKEKRVCADSGPDPKLKIKKETLSPSHLPKAANHIEGHQSNCDRNKIGKIQDSPETSAMQYMSSSKKDRRSVYSGRKTVQDISSLKNLCLQVLRKNLDYLQCSKKVPYQSLQPLLETLNPSQLSKVEEHNRFLSAYTNSLWKQHYHRDHRSQVVVKKESDIVWKDEYNRAQEIKRKKLKNITAGINAAASKAKPDRQAKVIETQVDFGRRGARNVEIPVSSSKSSVPTQSPVVVGSRSSSSPTSKAASSNPKTLPPVNSKPKETKHLVAHKPVKKVFINPKYFGIFAVRCYLDKKTVAPLMSKVKKSMAIVYSRQK</sequence>
<dbReference type="GO" id="GO:0006368">
    <property type="term" value="P:transcription elongation by RNA polymerase II"/>
    <property type="evidence" value="ECO:0007669"/>
    <property type="project" value="InterPro"/>
</dbReference>
<evidence type="ECO:0000256" key="2">
    <source>
        <dbReference type="SAM" id="MobiDB-lite"/>
    </source>
</evidence>
<feature type="compositionally biased region" description="Basic residues" evidence="2">
    <location>
        <begin position="295"/>
        <end position="304"/>
    </location>
</feature>
<comment type="subcellular location">
    <subcellularLocation>
        <location evidence="1">Nucleus</location>
    </subcellularLocation>
</comment>
<feature type="region of interest" description="Disordered" evidence="2">
    <location>
        <begin position="235"/>
        <end position="515"/>
    </location>
</feature>
<feature type="compositionally biased region" description="Basic and acidic residues" evidence="2">
    <location>
        <begin position="696"/>
        <end position="725"/>
    </location>
</feature>